<name>A0ABN9HQ51_9NEOB</name>
<evidence type="ECO:0000313" key="1">
    <source>
        <dbReference type="EMBL" id="CAI9623920.1"/>
    </source>
</evidence>
<protein>
    <submittedName>
        <fullName evidence="1">Uncharacterized protein</fullName>
    </submittedName>
</protein>
<accession>A0ABN9HQ51</accession>
<dbReference type="Proteomes" id="UP001162483">
    <property type="component" value="Unassembled WGS sequence"/>
</dbReference>
<evidence type="ECO:0000313" key="2">
    <source>
        <dbReference type="Proteomes" id="UP001162483"/>
    </source>
</evidence>
<keyword evidence="2" id="KW-1185">Reference proteome</keyword>
<reference evidence="1" key="1">
    <citation type="submission" date="2023-05" db="EMBL/GenBank/DDBJ databases">
        <authorList>
            <person name="Stuckert A."/>
        </authorList>
    </citation>
    <scope>NUCLEOTIDE SEQUENCE</scope>
</reference>
<dbReference type="EMBL" id="CATNWA010021780">
    <property type="protein sequence ID" value="CAI9623920.1"/>
    <property type="molecule type" value="Genomic_DNA"/>
</dbReference>
<proteinExistence type="predicted"/>
<comment type="caution">
    <text evidence="1">The sequence shown here is derived from an EMBL/GenBank/DDBJ whole genome shotgun (WGS) entry which is preliminary data.</text>
</comment>
<gene>
    <name evidence="1" type="ORF">SPARVUS_LOCUS16558043</name>
</gene>
<organism evidence="1 2">
    <name type="scientific">Staurois parvus</name>
    <dbReference type="NCBI Taxonomy" id="386267"/>
    <lineage>
        <taxon>Eukaryota</taxon>
        <taxon>Metazoa</taxon>
        <taxon>Chordata</taxon>
        <taxon>Craniata</taxon>
        <taxon>Vertebrata</taxon>
        <taxon>Euteleostomi</taxon>
        <taxon>Amphibia</taxon>
        <taxon>Batrachia</taxon>
        <taxon>Anura</taxon>
        <taxon>Neobatrachia</taxon>
        <taxon>Ranoidea</taxon>
        <taxon>Ranidae</taxon>
        <taxon>Staurois</taxon>
    </lineage>
</organism>
<sequence>MYCVRSLLVISCTVSAVSGHVLYYVCSLWSSPVVCPQSLVISCTMSAVSGHL</sequence>